<dbReference type="Proteomes" id="UP000070133">
    <property type="component" value="Unassembled WGS sequence"/>
</dbReference>
<feature type="signal peptide" evidence="1">
    <location>
        <begin position="1"/>
        <end position="24"/>
    </location>
</feature>
<evidence type="ECO:0000313" key="2">
    <source>
        <dbReference type="EMBL" id="KXT01940.1"/>
    </source>
</evidence>
<comment type="caution">
    <text evidence="2">The sequence shown here is derived from an EMBL/GenBank/DDBJ whole genome shotgun (WGS) entry which is preliminary data.</text>
</comment>
<proteinExistence type="predicted"/>
<name>A0A139HHK7_9PEZI</name>
<feature type="chain" id="PRO_5007806546" description="Cyanovirin-N domain-containing protein" evidence="1">
    <location>
        <begin position="25"/>
        <end position="129"/>
    </location>
</feature>
<evidence type="ECO:0008006" key="4">
    <source>
        <dbReference type="Google" id="ProtNLM"/>
    </source>
</evidence>
<evidence type="ECO:0000256" key="1">
    <source>
        <dbReference type="SAM" id="SignalP"/>
    </source>
</evidence>
<dbReference type="EMBL" id="LFZN01000048">
    <property type="protein sequence ID" value="KXT01940.1"/>
    <property type="molecule type" value="Genomic_DNA"/>
</dbReference>
<evidence type="ECO:0000313" key="3">
    <source>
        <dbReference type="Proteomes" id="UP000070133"/>
    </source>
</evidence>
<dbReference type="AlphaFoldDB" id="A0A139HHK7"/>
<protein>
    <recommendedName>
        <fullName evidence="4">Cyanovirin-N domain-containing protein</fullName>
    </recommendedName>
</protein>
<keyword evidence="1" id="KW-0732">Signal</keyword>
<gene>
    <name evidence="2" type="ORF">AC578_2561</name>
</gene>
<accession>A0A139HHK7</accession>
<sequence>MQLTIIKPAAILTALASYSALVAANGCFSGGDTWGQVADADTIATARETFCRDSAGNFAADQTKTACVDNFASGNSINWSVHVNGVGATLLSSDCDAALTIEINACEHGSEQDHGRFHYKADPNSGKCN</sequence>
<keyword evidence="3" id="KW-1185">Reference proteome</keyword>
<organism evidence="2 3">
    <name type="scientific">Pseudocercospora eumusae</name>
    <dbReference type="NCBI Taxonomy" id="321146"/>
    <lineage>
        <taxon>Eukaryota</taxon>
        <taxon>Fungi</taxon>
        <taxon>Dikarya</taxon>
        <taxon>Ascomycota</taxon>
        <taxon>Pezizomycotina</taxon>
        <taxon>Dothideomycetes</taxon>
        <taxon>Dothideomycetidae</taxon>
        <taxon>Mycosphaerellales</taxon>
        <taxon>Mycosphaerellaceae</taxon>
        <taxon>Pseudocercospora</taxon>
    </lineage>
</organism>
<reference evidence="2 3" key="1">
    <citation type="submission" date="2015-07" db="EMBL/GenBank/DDBJ databases">
        <title>Comparative genomics of the Sigatoka disease complex on banana suggests a link between parallel evolutionary changes in Pseudocercospora fijiensis and Pseudocercospora eumusae and increased virulence on the banana host.</title>
        <authorList>
            <person name="Chang T.-C."/>
            <person name="Salvucci A."/>
            <person name="Crous P.W."/>
            <person name="Stergiopoulos I."/>
        </authorList>
    </citation>
    <scope>NUCLEOTIDE SEQUENCE [LARGE SCALE GENOMIC DNA]</scope>
    <source>
        <strain evidence="2 3">CBS 114824</strain>
    </source>
</reference>